<comment type="similarity">
    <text evidence="2">Belongs to the CDP-glycerol glycerophosphotransferase family.</text>
</comment>
<dbReference type="Proteomes" id="UP000008520">
    <property type="component" value="Chromosome"/>
</dbReference>
<dbReference type="eggNOG" id="COG1887">
    <property type="taxonomic scope" value="Bacteria"/>
</dbReference>
<dbReference type="SUPFAM" id="SSF53756">
    <property type="entry name" value="UDP-Glycosyltransferase/glycogen phosphorylase"/>
    <property type="match status" value="1"/>
</dbReference>
<dbReference type="InterPro" id="IPR043148">
    <property type="entry name" value="TagF_C"/>
</dbReference>
<gene>
    <name evidence="7" type="ordered locus">LCGL_1261</name>
</gene>
<sequence length="815" mass="96318">MLVKAKKVYKKLPLGVKMKIRKYVLRRDNASVQIKGKQITKRNIERVLYKDGRLFDEVSKFSKNYISKAGKDKKFKLITTYAEYRTLPVLEKTILFETFHGKSMTDNPYALFLEMLSRGMERDFNFVWVLNHNDSLDIQAKRFKNIENLIFVKLGSLDYIKYLATAKYLINNTSFPPYFVRRQEQKYLNTWHGTPLKTLGKDMKGSAGQHKNLSRNFLQSTHILSPNKFTGDRLIQSHDLEGIYKGEIIEEGYPRVDLITNTNEKWYKSVILDKVVKINKNKKLALYAPTWRGEVGEVEDVSKELLEKYDLISQNIPEDYQLLLKVHPLLYRYVKDNKILMDNIVPDELDVCEVMSVVDLLITDYSSIFIDFLVKDKPIILYQYDQKVYLRERGMYLDMNALSFPLATNDNEMIDILHNIDKLPRTYREKQYYVYCQHGLSSSKVIDRLFDNAVDINIKLVNNEKDNILVYCSNPKQYKAKFINSLINQKENVILWFSGKIDQEAEQFLALLDKEVKIFFEWDSVLFTQYEWCEYQYYMKNSSHYELEKDLKKIFQREIRRSFSEIEFKEVYYLGDLKSKHYLSLISKGLECPKYILYNSVESILEYQNIMRSTPKVKEILKEYKHKEDKILVGKVVYNNPKILHEDISFDVISLSEKKAYLLPTDILNKQNIVLIFRNNKGKQLSKIMSGFFNNLYDAEKNYIIYANPEIENDLKNYPNIYFVPNNVDKELFLNLLGNEEYIVNFSNPVTDSKISRLIEKKDEKSFLFNYDPTHILSYLGDEKIIPLENDEVYALQIKNFLLQQKINSQIEQNK</sequence>
<dbReference type="KEGG" id="lgv:LCGL_1261"/>
<dbReference type="EMBL" id="AP009333">
    <property type="protein sequence ID" value="BAK60721.1"/>
    <property type="molecule type" value="Genomic_DNA"/>
</dbReference>
<dbReference type="PANTHER" id="PTHR37316">
    <property type="entry name" value="TEICHOIC ACID GLYCEROL-PHOSPHATE PRIMASE"/>
    <property type="match status" value="1"/>
</dbReference>
<evidence type="ECO:0000313" key="8">
    <source>
        <dbReference type="Proteomes" id="UP000008520"/>
    </source>
</evidence>
<dbReference type="GO" id="GO:0019350">
    <property type="term" value="P:teichoic acid biosynthetic process"/>
    <property type="evidence" value="ECO:0007669"/>
    <property type="project" value="UniProtKB-KW"/>
</dbReference>
<keyword evidence="6" id="KW-0472">Membrane</keyword>
<reference evidence="7 8" key="1">
    <citation type="journal article" date="2011" name="PLoS ONE">
        <title>Complete genome sequence and comparative analysis of the fish pathogen Lactococcus garvieae.</title>
        <authorList>
            <person name="Morita H."/>
            <person name="Toh H."/>
            <person name="Oshima K."/>
            <person name="Yoshizaki M."/>
            <person name="Kawanishi M."/>
            <person name="Nakaya K."/>
            <person name="Suzuki T."/>
            <person name="Miyauchi E."/>
            <person name="Ishii Y."/>
            <person name="Tanabe S."/>
            <person name="Murakami M."/>
            <person name="Hattori M."/>
        </authorList>
    </citation>
    <scope>NUCLEOTIDE SEQUENCE [LARGE SCALE GENOMIC DNA]</scope>
    <source>
        <strain evidence="7 8">Lg2</strain>
    </source>
</reference>
<evidence type="ECO:0000256" key="4">
    <source>
        <dbReference type="ARBA" id="ARBA00022679"/>
    </source>
</evidence>
<proteinExistence type="inferred from homology"/>
<evidence type="ECO:0000256" key="2">
    <source>
        <dbReference type="ARBA" id="ARBA00010488"/>
    </source>
</evidence>
<keyword evidence="4 7" id="KW-0808">Transferase</keyword>
<dbReference type="InterPro" id="IPR043149">
    <property type="entry name" value="TagF_N"/>
</dbReference>
<protein>
    <submittedName>
        <fullName evidence="7">Truncated glycosyltransferase</fullName>
    </submittedName>
</protein>
<dbReference type="PATRIC" id="fig|420890.5.peg.1250"/>
<name>F9VEH0_LACGL</name>
<dbReference type="InterPro" id="IPR051612">
    <property type="entry name" value="Teichoic_Acid_Biosynth"/>
</dbReference>
<keyword evidence="5" id="KW-0777">Teichoic acid biosynthesis</keyword>
<dbReference type="GO" id="GO:0005886">
    <property type="term" value="C:plasma membrane"/>
    <property type="evidence" value="ECO:0007669"/>
    <property type="project" value="UniProtKB-SubCell"/>
</dbReference>
<dbReference type="PANTHER" id="PTHR37316:SF3">
    <property type="entry name" value="TEICHOIC ACID GLYCEROL-PHOSPHATE TRANSFERASE"/>
    <property type="match status" value="1"/>
</dbReference>
<dbReference type="RefSeq" id="WP_014025006.1">
    <property type="nucleotide sequence ID" value="NC_017490.1"/>
</dbReference>
<evidence type="ECO:0000256" key="1">
    <source>
        <dbReference type="ARBA" id="ARBA00004202"/>
    </source>
</evidence>
<keyword evidence="3" id="KW-1003">Cell membrane</keyword>
<dbReference type="Gene3D" id="3.40.50.12580">
    <property type="match status" value="1"/>
</dbReference>
<dbReference type="Pfam" id="PF04464">
    <property type="entry name" value="Glyphos_transf"/>
    <property type="match status" value="1"/>
</dbReference>
<evidence type="ECO:0000313" key="7">
    <source>
        <dbReference type="EMBL" id="BAK60721.1"/>
    </source>
</evidence>
<dbReference type="GO" id="GO:0047355">
    <property type="term" value="F:CDP-glycerol glycerophosphotransferase activity"/>
    <property type="evidence" value="ECO:0007669"/>
    <property type="project" value="InterPro"/>
</dbReference>
<accession>F9VEH0</accession>
<dbReference type="STRING" id="420890.LCGL_1261"/>
<dbReference type="AlphaFoldDB" id="F9VEH0"/>
<evidence type="ECO:0000256" key="5">
    <source>
        <dbReference type="ARBA" id="ARBA00022944"/>
    </source>
</evidence>
<evidence type="ECO:0000256" key="6">
    <source>
        <dbReference type="ARBA" id="ARBA00023136"/>
    </source>
</evidence>
<organism evidence="7 8">
    <name type="scientific">Lactococcus garvieae (strain Lg2)</name>
    <name type="common">Enterococcus seriolicida</name>
    <dbReference type="NCBI Taxonomy" id="420890"/>
    <lineage>
        <taxon>Bacteria</taxon>
        <taxon>Bacillati</taxon>
        <taxon>Bacillota</taxon>
        <taxon>Bacilli</taxon>
        <taxon>Lactobacillales</taxon>
        <taxon>Streptococcaceae</taxon>
        <taxon>Lactococcus</taxon>
    </lineage>
</organism>
<dbReference type="Gene3D" id="3.40.50.11820">
    <property type="match status" value="1"/>
</dbReference>
<dbReference type="InterPro" id="IPR007554">
    <property type="entry name" value="Glycerophosphate_synth"/>
</dbReference>
<dbReference type="HOGENOM" id="CLU_009366_0_0_9"/>
<keyword evidence="8" id="KW-1185">Reference proteome</keyword>
<comment type="subcellular location">
    <subcellularLocation>
        <location evidence="1">Cell membrane</location>
        <topology evidence="1">Peripheral membrane protein</topology>
    </subcellularLocation>
</comment>
<evidence type="ECO:0000256" key="3">
    <source>
        <dbReference type="ARBA" id="ARBA00022475"/>
    </source>
</evidence>